<comment type="caution">
    <text evidence="11">The sequence shown here is derived from an EMBL/GenBank/DDBJ whole genome shotgun (WGS) entry which is preliminary data.</text>
</comment>
<keyword evidence="4" id="KW-0547">Nucleotide-binding</keyword>
<keyword evidence="5" id="KW-0067">ATP-binding</keyword>
<dbReference type="SMART" id="SM00382">
    <property type="entry name" value="AAA"/>
    <property type="match status" value="2"/>
</dbReference>
<dbReference type="OrthoDB" id="9803641at2"/>
<dbReference type="InterPro" id="IPR004176">
    <property type="entry name" value="Clp_R_N"/>
</dbReference>
<dbReference type="GO" id="GO:0005737">
    <property type="term" value="C:cytoplasm"/>
    <property type="evidence" value="ECO:0007669"/>
    <property type="project" value="TreeGrafter"/>
</dbReference>
<dbReference type="EMBL" id="JRPL02000007">
    <property type="protein sequence ID" value="TLD83590.1"/>
    <property type="molecule type" value="Genomic_DNA"/>
</dbReference>
<dbReference type="AlphaFoldDB" id="A0A4U8SBX4"/>
<dbReference type="SUPFAM" id="SSF52540">
    <property type="entry name" value="P-loop containing nucleoside triphosphate hydrolases"/>
    <property type="match status" value="2"/>
</dbReference>
<gene>
    <name evidence="11" type="ORF">LS81_004220</name>
</gene>
<evidence type="ECO:0000256" key="8">
    <source>
        <dbReference type="PROSITE-ProRule" id="PRU01251"/>
    </source>
</evidence>
<dbReference type="InterPro" id="IPR003959">
    <property type="entry name" value="ATPase_AAA_core"/>
</dbReference>
<comment type="subunit">
    <text evidence="7">Homohexamer. The oligomerization is ATP-dependent.</text>
</comment>
<protein>
    <recommendedName>
        <fullName evidence="2">Chaperone protein ClpB</fullName>
    </recommendedName>
</protein>
<feature type="coiled-coil region" evidence="9">
    <location>
        <begin position="409"/>
        <end position="523"/>
    </location>
</feature>
<dbReference type="SMART" id="SM01086">
    <property type="entry name" value="ClpB_D2-small"/>
    <property type="match status" value="1"/>
</dbReference>
<feature type="domain" description="Clp R" evidence="10">
    <location>
        <begin position="4"/>
        <end position="144"/>
    </location>
</feature>
<dbReference type="GO" id="GO:0016887">
    <property type="term" value="F:ATP hydrolysis activity"/>
    <property type="evidence" value="ECO:0007669"/>
    <property type="project" value="InterPro"/>
</dbReference>
<dbReference type="Gene3D" id="1.10.8.60">
    <property type="match status" value="1"/>
</dbReference>
<comment type="similarity">
    <text evidence="1">Belongs to the ClpA/ClpB family.</text>
</comment>
<evidence type="ECO:0000259" key="10">
    <source>
        <dbReference type="PROSITE" id="PS51903"/>
    </source>
</evidence>
<sequence length="904" mass="101493">MNIFDKLTNQMREILNNAAQFAITHKNNETQPIHTLLAMLADSNMLLYQALQKNNEDINALIQNLTLEIDKLPKVSNANAQNMSLSKSLQEALQNAFSLATTEGDSFIGVDSFVRANLDSHFKDLLKNIDRLELINTLKNMRKGMKIDSQSSDDILETLDKYGINLSKLAAQNKLNPVIGRNEEIERMMQILIRKTKNNPILLGEPGVGKTAVVEGLAIKIAKKEVPLSLQNKQVIALDMTALMAGAKYRGDFEERLKAVVDEVKNNDEIILFIDEIHTIVGAGASEGGMDAANILKPALARGELRTIGATTLKEYRKYFEKDAALARRFQPININEPSQNEALQIMRGIKESLEAHHNVSITDGALVESVKLSSRYITNRYLPDKAIDLIDEAAAELKMQIESEPKAIAKAKRDIEALEVEKVALNLDKNEQHNVRLQEIEKELIDSKEKLGGLQSAFENEKAIFSDIAKVKNDIESLRRESEVARRSGDYAKAGEIEHGRIPKAQDELKKLETKWQELQKQGSLLKHAVTKESIAEIVSRWTQIPVGKMLETEKHRILHIEENLKASVVGQDRAIESIARAIKRNKAGLNDTNRPIASFLFLGSSGVGKTQSAKALAKFLFDSERELVRLDMSEYMQEIDATKLTGAAPGYVGYEEGGILTEAIKRKPYSVVLFDEVEKAHPKVFNVLLQVLDDGRLTDNKGVVVDFKNTIIILTSNIGSEFICEDSKEIAMKREDIATLQKAIKENSGSESEITQKEAKLASEKEILNNLLQVQQASQMEKIEQELKKFFRPEFLNRLDDKIIFNALNKDDIRNIIDILIQQVTLKLKDRNITLVLTDSMKDYLADIGFDPIFGARPLKRAVQREVEDRLADLILNEELNEQSKVIFDVIDNNVKTEVTSL</sequence>
<dbReference type="InterPro" id="IPR036628">
    <property type="entry name" value="Clp_N_dom_sf"/>
</dbReference>
<organism evidence="11 12">
    <name type="scientific">Helicobacter trogontum</name>
    <dbReference type="NCBI Taxonomy" id="50960"/>
    <lineage>
        <taxon>Bacteria</taxon>
        <taxon>Pseudomonadati</taxon>
        <taxon>Campylobacterota</taxon>
        <taxon>Epsilonproteobacteria</taxon>
        <taxon>Campylobacterales</taxon>
        <taxon>Helicobacteraceae</taxon>
        <taxon>Helicobacter</taxon>
    </lineage>
</organism>
<evidence type="ECO:0000256" key="9">
    <source>
        <dbReference type="SAM" id="Coils"/>
    </source>
</evidence>
<evidence type="ECO:0000313" key="11">
    <source>
        <dbReference type="EMBL" id="TLD83590.1"/>
    </source>
</evidence>
<dbReference type="Pfam" id="PF02861">
    <property type="entry name" value="Clp_N"/>
    <property type="match status" value="1"/>
</dbReference>
<reference evidence="11 12" key="1">
    <citation type="journal article" date="2014" name="Genome Announc.">
        <title>Draft genome sequences of eight enterohepatic helicobacter species isolated from both laboratory and wild rodents.</title>
        <authorList>
            <person name="Sheh A."/>
            <person name="Shen Z."/>
            <person name="Fox J.G."/>
        </authorList>
    </citation>
    <scope>NUCLEOTIDE SEQUENCE [LARGE SCALE GENOMIC DNA]</scope>
    <source>
        <strain evidence="11 12">ATCC 700114</strain>
    </source>
</reference>
<evidence type="ECO:0000256" key="2">
    <source>
        <dbReference type="ARBA" id="ARBA00017574"/>
    </source>
</evidence>
<dbReference type="Pfam" id="PF10431">
    <property type="entry name" value="ClpB_D2-small"/>
    <property type="match status" value="1"/>
</dbReference>
<dbReference type="Pfam" id="PF17871">
    <property type="entry name" value="AAA_lid_9"/>
    <property type="match status" value="1"/>
</dbReference>
<dbReference type="FunFam" id="3.40.50.300:FF:000120">
    <property type="entry name" value="ATP-dependent chaperone ClpB"/>
    <property type="match status" value="1"/>
</dbReference>
<dbReference type="CDD" id="cd00009">
    <property type="entry name" value="AAA"/>
    <property type="match status" value="1"/>
</dbReference>
<evidence type="ECO:0000256" key="3">
    <source>
        <dbReference type="ARBA" id="ARBA00022737"/>
    </source>
</evidence>
<evidence type="ECO:0000313" key="12">
    <source>
        <dbReference type="Proteomes" id="UP000029878"/>
    </source>
</evidence>
<evidence type="ECO:0000256" key="4">
    <source>
        <dbReference type="ARBA" id="ARBA00022741"/>
    </source>
</evidence>
<accession>A0A4U8SBX4</accession>
<dbReference type="FunFam" id="3.40.50.300:FF:000010">
    <property type="entry name" value="Chaperone clpB 1, putative"/>
    <property type="match status" value="1"/>
</dbReference>
<dbReference type="InterPro" id="IPR001270">
    <property type="entry name" value="ClpA/B"/>
</dbReference>
<dbReference type="InterPro" id="IPR050130">
    <property type="entry name" value="ClpA_ClpB"/>
</dbReference>
<name>A0A4U8SBX4_9HELI</name>
<evidence type="ECO:0000256" key="6">
    <source>
        <dbReference type="ARBA" id="ARBA00023186"/>
    </source>
</evidence>
<dbReference type="RefSeq" id="WP_034344923.1">
    <property type="nucleotide sequence ID" value="NZ_FZNG01000024.1"/>
</dbReference>
<dbReference type="Pfam" id="PF07724">
    <property type="entry name" value="AAA_2"/>
    <property type="match status" value="1"/>
</dbReference>
<feature type="coiled-coil region" evidence="9">
    <location>
        <begin position="48"/>
        <end position="95"/>
    </location>
</feature>
<dbReference type="SUPFAM" id="SSF81923">
    <property type="entry name" value="Double Clp-N motif"/>
    <property type="match status" value="1"/>
</dbReference>
<dbReference type="Proteomes" id="UP000029878">
    <property type="component" value="Unassembled WGS sequence"/>
</dbReference>
<dbReference type="CDD" id="cd19499">
    <property type="entry name" value="RecA-like_ClpB_Hsp104-like"/>
    <property type="match status" value="1"/>
</dbReference>
<dbReference type="PANTHER" id="PTHR11638">
    <property type="entry name" value="ATP-DEPENDENT CLP PROTEASE"/>
    <property type="match status" value="1"/>
</dbReference>
<keyword evidence="6" id="KW-0143">Chaperone</keyword>
<dbReference type="Pfam" id="PF00004">
    <property type="entry name" value="AAA"/>
    <property type="match status" value="1"/>
</dbReference>
<dbReference type="InterPro" id="IPR041546">
    <property type="entry name" value="ClpA/ClpB_AAA_lid"/>
</dbReference>
<keyword evidence="3 8" id="KW-0677">Repeat</keyword>
<dbReference type="InterPro" id="IPR018368">
    <property type="entry name" value="ClpA/B_CS1"/>
</dbReference>
<dbReference type="PANTHER" id="PTHR11638:SF18">
    <property type="entry name" value="HEAT SHOCK PROTEIN 104"/>
    <property type="match status" value="1"/>
</dbReference>
<evidence type="ECO:0000256" key="5">
    <source>
        <dbReference type="ARBA" id="ARBA00022840"/>
    </source>
</evidence>
<dbReference type="PROSITE" id="PS51903">
    <property type="entry name" value="CLP_R"/>
    <property type="match status" value="1"/>
</dbReference>
<dbReference type="GO" id="GO:0005524">
    <property type="term" value="F:ATP binding"/>
    <property type="evidence" value="ECO:0007669"/>
    <property type="project" value="UniProtKB-KW"/>
</dbReference>
<proteinExistence type="inferred from homology"/>
<keyword evidence="9" id="KW-0175">Coiled coil</keyword>
<dbReference type="Gene3D" id="1.10.1780.10">
    <property type="entry name" value="Clp, N-terminal domain"/>
    <property type="match status" value="1"/>
</dbReference>
<dbReference type="PRINTS" id="PR00300">
    <property type="entry name" value="CLPPROTEASEA"/>
</dbReference>
<dbReference type="InterPro" id="IPR019489">
    <property type="entry name" value="Clp_ATPase_C"/>
</dbReference>
<dbReference type="InterPro" id="IPR027417">
    <property type="entry name" value="P-loop_NTPase"/>
</dbReference>
<evidence type="ECO:0000256" key="7">
    <source>
        <dbReference type="ARBA" id="ARBA00026057"/>
    </source>
</evidence>
<dbReference type="InterPro" id="IPR003593">
    <property type="entry name" value="AAA+_ATPase"/>
</dbReference>
<dbReference type="PROSITE" id="PS00870">
    <property type="entry name" value="CLPAB_1"/>
    <property type="match status" value="1"/>
</dbReference>
<dbReference type="GO" id="GO:0034605">
    <property type="term" value="P:cellular response to heat"/>
    <property type="evidence" value="ECO:0007669"/>
    <property type="project" value="TreeGrafter"/>
</dbReference>
<evidence type="ECO:0000256" key="1">
    <source>
        <dbReference type="ARBA" id="ARBA00008675"/>
    </source>
</evidence>
<dbReference type="Gene3D" id="3.40.50.300">
    <property type="entry name" value="P-loop containing nucleotide triphosphate hydrolases"/>
    <property type="match status" value="3"/>
</dbReference>